<organism evidence="1 2">
    <name type="scientific">Anisodus acutangulus</name>
    <dbReference type="NCBI Taxonomy" id="402998"/>
    <lineage>
        <taxon>Eukaryota</taxon>
        <taxon>Viridiplantae</taxon>
        <taxon>Streptophyta</taxon>
        <taxon>Embryophyta</taxon>
        <taxon>Tracheophyta</taxon>
        <taxon>Spermatophyta</taxon>
        <taxon>Magnoliopsida</taxon>
        <taxon>eudicotyledons</taxon>
        <taxon>Gunneridae</taxon>
        <taxon>Pentapetalae</taxon>
        <taxon>asterids</taxon>
        <taxon>lamiids</taxon>
        <taxon>Solanales</taxon>
        <taxon>Solanaceae</taxon>
        <taxon>Solanoideae</taxon>
        <taxon>Hyoscyameae</taxon>
        <taxon>Anisodus</taxon>
    </lineage>
</organism>
<keyword evidence="2" id="KW-1185">Reference proteome</keyword>
<protein>
    <submittedName>
        <fullName evidence="1">Uncharacterized protein</fullName>
    </submittedName>
</protein>
<dbReference type="AlphaFoldDB" id="A0A9Q1QXD6"/>
<name>A0A9Q1QXD6_9SOLA</name>
<gene>
    <name evidence="1" type="ORF">K7X08_030622</name>
</gene>
<proteinExistence type="predicted"/>
<evidence type="ECO:0000313" key="1">
    <source>
        <dbReference type="EMBL" id="KAJ8528882.1"/>
    </source>
</evidence>
<accession>A0A9Q1QXD6</accession>
<dbReference type="EMBL" id="JAJAGQ010000022">
    <property type="protein sequence ID" value="KAJ8528882.1"/>
    <property type="molecule type" value="Genomic_DNA"/>
</dbReference>
<comment type="caution">
    <text evidence="1">The sequence shown here is derived from an EMBL/GenBank/DDBJ whole genome shotgun (WGS) entry which is preliminary data.</text>
</comment>
<evidence type="ECO:0000313" key="2">
    <source>
        <dbReference type="Proteomes" id="UP001152561"/>
    </source>
</evidence>
<dbReference type="Proteomes" id="UP001152561">
    <property type="component" value="Unassembled WGS sequence"/>
</dbReference>
<reference evidence="2" key="1">
    <citation type="journal article" date="2023" name="Proc. Natl. Acad. Sci. U.S.A.">
        <title>Genomic and structural basis for evolution of tropane alkaloid biosynthesis.</title>
        <authorList>
            <person name="Wanga Y.-J."/>
            <person name="Taina T."/>
            <person name="Yua J.-Y."/>
            <person name="Lia J."/>
            <person name="Xua B."/>
            <person name="Chenc J."/>
            <person name="D'Auriad J.C."/>
            <person name="Huanga J.-P."/>
            <person name="Huanga S.-X."/>
        </authorList>
    </citation>
    <scope>NUCLEOTIDE SEQUENCE [LARGE SCALE GENOMIC DNA]</scope>
    <source>
        <strain evidence="2">cv. KIB-2019</strain>
    </source>
</reference>
<sequence>MLASTDSRLTIMESKGQDLLHSQYSAIAERQFPSVFAEEVDEEDAIMTLVREETTCASKPSSRCKGAGWIHSSKSTVSDIIPKELDFSLNCKFRKNNKARLGNRNRQVASSLL</sequence>